<sequence length="257" mass="28663">MEEILEILMGEDRSGANSRVKHIIDATEDLWSRLPPQFRLNSRLKDYRGTMFERDFLLSVRLNYLHLKFLAGFVQMKSLTNASTDLLSIAEEILGLVVEGILQRDQLANAGSGVVWKIAQYGLPAAGVILLATVRGWSPQGNHVHPSFQVCRDLSLLAAEIQLGTVIRSGEPNFALLTTAGRTIQAFLESWESEMPRLASDDCNRQAADPEGANTTLRMSPDPWNLEMGFWQDLGDLPFLGFENDDLHHEVNSRSGI</sequence>
<evidence type="ECO:0008006" key="3">
    <source>
        <dbReference type="Google" id="ProtNLM"/>
    </source>
</evidence>
<evidence type="ECO:0000313" key="2">
    <source>
        <dbReference type="Proteomes" id="UP000038010"/>
    </source>
</evidence>
<dbReference type="VEuPathDB" id="FungiDB:AB675_2451"/>
<dbReference type="AlphaFoldDB" id="A0A0N1HGR0"/>
<evidence type="ECO:0000313" key="1">
    <source>
        <dbReference type="EMBL" id="KPI44875.1"/>
    </source>
</evidence>
<dbReference type="GeneID" id="28734304"/>
<organism evidence="1 2">
    <name type="scientific">Cyphellophora attinorum</name>
    <dbReference type="NCBI Taxonomy" id="1664694"/>
    <lineage>
        <taxon>Eukaryota</taxon>
        <taxon>Fungi</taxon>
        <taxon>Dikarya</taxon>
        <taxon>Ascomycota</taxon>
        <taxon>Pezizomycotina</taxon>
        <taxon>Eurotiomycetes</taxon>
        <taxon>Chaetothyriomycetidae</taxon>
        <taxon>Chaetothyriales</taxon>
        <taxon>Cyphellophoraceae</taxon>
        <taxon>Cyphellophora</taxon>
    </lineage>
</organism>
<proteinExistence type="predicted"/>
<accession>A0A0N1HGR0</accession>
<reference evidence="1 2" key="1">
    <citation type="submission" date="2015-06" db="EMBL/GenBank/DDBJ databases">
        <title>Draft genome of the ant-associated black yeast Phialophora attae CBS 131958.</title>
        <authorList>
            <person name="Moreno L.F."/>
            <person name="Stielow B.J."/>
            <person name="de Hoog S."/>
            <person name="Vicente V.A."/>
            <person name="Weiss V.A."/>
            <person name="de Vries M."/>
            <person name="Cruz L.M."/>
            <person name="Souza E.M."/>
        </authorList>
    </citation>
    <scope>NUCLEOTIDE SEQUENCE [LARGE SCALE GENOMIC DNA]</scope>
    <source>
        <strain evidence="1 2">CBS 131958</strain>
    </source>
</reference>
<protein>
    <recommendedName>
        <fullName evidence="3">Transcription factor domain-containing protein</fullName>
    </recommendedName>
</protein>
<gene>
    <name evidence="1" type="ORF">AB675_2451</name>
</gene>
<name>A0A0N1HGR0_9EURO</name>
<dbReference type="Proteomes" id="UP000038010">
    <property type="component" value="Unassembled WGS sequence"/>
</dbReference>
<dbReference type="RefSeq" id="XP_018004838.1">
    <property type="nucleotide sequence ID" value="XM_018142424.1"/>
</dbReference>
<dbReference type="STRING" id="1664694.A0A0N1HGR0"/>
<comment type="caution">
    <text evidence="1">The sequence shown here is derived from an EMBL/GenBank/DDBJ whole genome shotgun (WGS) entry which is preliminary data.</text>
</comment>
<keyword evidence="2" id="KW-1185">Reference proteome</keyword>
<dbReference type="EMBL" id="LFJN01000002">
    <property type="protein sequence ID" value="KPI44875.1"/>
    <property type="molecule type" value="Genomic_DNA"/>
</dbReference>
<dbReference type="OrthoDB" id="4898680at2759"/>